<evidence type="ECO:0000256" key="1">
    <source>
        <dbReference type="SAM" id="SignalP"/>
    </source>
</evidence>
<keyword evidence="3" id="KW-1185">Reference proteome</keyword>
<accession>A0A7W7KAI7</accession>
<keyword evidence="2" id="KW-0378">Hydrolase</keyword>
<evidence type="ECO:0000313" key="3">
    <source>
        <dbReference type="Proteomes" id="UP000555448"/>
    </source>
</evidence>
<dbReference type="Pfam" id="PF13365">
    <property type="entry name" value="Trypsin_2"/>
    <property type="match status" value="1"/>
</dbReference>
<feature type="signal peptide" evidence="1">
    <location>
        <begin position="1"/>
        <end position="28"/>
    </location>
</feature>
<dbReference type="GO" id="GO:0008233">
    <property type="term" value="F:peptidase activity"/>
    <property type="evidence" value="ECO:0007669"/>
    <property type="project" value="UniProtKB-KW"/>
</dbReference>
<feature type="chain" id="PRO_5031096671" evidence="1">
    <location>
        <begin position="29"/>
        <end position="499"/>
    </location>
</feature>
<dbReference type="InterPro" id="IPR009003">
    <property type="entry name" value="Peptidase_S1_PA"/>
</dbReference>
<keyword evidence="1" id="KW-0732">Signal</keyword>
<proteinExistence type="predicted"/>
<dbReference type="SUPFAM" id="SSF50494">
    <property type="entry name" value="Trypsin-like serine proteases"/>
    <property type="match status" value="1"/>
</dbReference>
<dbReference type="EMBL" id="JACHLR010000010">
    <property type="protein sequence ID" value="MBB4859247.1"/>
    <property type="molecule type" value="Genomic_DNA"/>
</dbReference>
<name>A0A7W7KAI7_9SPHN</name>
<sequence>MTMRSIGRLLLGSAVASLTLPASTSVGAQEPSVAVMQAALRSVGRVVAEDCGETAERTATAFVWSDDETLVTARHVVAGCALISVTLESTGQTYTAVPKRELAKRDLVLLRTDKPMGVVPLSAAGGLPNVGSRVVAIGYPIGVPTSDSKMLDVTVRNAPPGSKLMDLLPAELGKQVASSGKFALDTAILRLDGNLLPGHSGAPLIDAAGYVRAIGSGGLQNGAGGVVWAVRSDYLDELAAGPAITSVEAEPNDSELRFAHQRPQSDEKSVTCGPAVFVYSRSSSLEDLYVSSDDKNGLQQLTMTANTSLGSSVGERFDIWVDRDTGASLAVPAGRSISAGDDGLCEVEVSPNVRMAIQATNTPATDPPKRQLQVQLASVTFETWLASQAEGPYATDPSFSYVMPMQRPDGFVVRRAGYFRNSPVSLSSVQADYAFVTHMARGNRYYGVASIRSGLVIDLNNMQSCGVNPNSSTCVAEREKFRDWSRSSLAVHLATIPPI</sequence>
<evidence type="ECO:0000313" key="2">
    <source>
        <dbReference type="EMBL" id="MBB4859247.1"/>
    </source>
</evidence>
<dbReference type="GO" id="GO:0006508">
    <property type="term" value="P:proteolysis"/>
    <property type="evidence" value="ECO:0007669"/>
    <property type="project" value="UniProtKB-KW"/>
</dbReference>
<dbReference type="Proteomes" id="UP000555448">
    <property type="component" value="Unassembled WGS sequence"/>
</dbReference>
<reference evidence="2 3" key="1">
    <citation type="submission" date="2020-08" db="EMBL/GenBank/DDBJ databases">
        <title>Functional genomics of gut bacteria from endangered species of beetles.</title>
        <authorList>
            <person name="Carlos-Shanley C."/>
        </authorList>
    </citation>
    <scope>NUCLEOTIDE SEQUENCE [LARGE SCALE GENOMIC DNA]</scope>
    <source>
        <strain evidence="2 3">S00245</strain>
    </source>
</reference>
<keyword evidence="2" id="KW-0645">Protease</keyword>
<dbReference type="AlphaFoldDB" id="A0A7W7KAI7"/>
<organism evidence="2 3">
    <name type="scientific">Novosphingobium chloroacetimidivorans</name>
    <dbReference type="NCBI Taxonomy" id="1428314"/>
    <lineage>
        <taxon>Bacteria</taxon>
        <taxon>Pseudomonadati</taxon>
        <taxon>Pseudomonadota</taxon>
        <taxon>Alphaproteobacteria</taxon>
        <taxon>Sphingomonadales</taxon>
        <taxon>Sphingomonadaceae</taxon>
        <taxon>Novosphingobium</taxon>
    </lineage>
</organism>
<protein>
    <submittedName>
        <fullName evidence="2">S1-C subfamily serine protease</fullName>
    </submittedName>
</protein>
<dbReference type="Gene3D" id="2.40.10.120">
    <property type="match status" value="1"/>
</dbReference>
<gene>
    <name evidence="2" type="ORF">HNO88_002576</name>
</gene>
<comment type="caution">
    <text evidence="2">The sequence shown here is derived from an EMBL/GenBank/DDBJ whole genome shotgun (WGS) entry which is preliminary data.</text>
</comment>